<evidence type="ECO:0000313" key="1">
    <source>
        <dbReference type="EMBL" id="KAK7206178.1"/>
    </source>
</evidence>
<name>A0ABR1FAU9_9ASCO</name>
<dbReference type="InterPro" id="IPR027417">
    <property type="entry name" value="P-loop_NTPase"/>
</dbReference>
<proteinExistence type="predicted"/>
<dbReference type="Gene3D" id="3.40.50.300">
    <property type="entry name" value="P-loop containing nucleotide triphosphate hydrolases"/>
    <property type="match status" value="1"/>
</dbReference>
<protein>
    <submittedName>
        <fullName evidence="1">Nicotinamide riboside kinase 1</fullName>
    </submittedName>
</protein>
<dbReference type="PRINTS" id="PR00988">
    <property type="entry name" value="URIDINKINASE"/>
</dbReference>
<dbReference type="Proteomes" id="UP001498771">
    <property type="component" value="Unassembled WGS sequence"/>
</dbReference>
<keyword evidence="1" id="KW-0418">Kinase</keyword>
<dbReference type="RefSeq" id="XP_064769211.1">
    <property type="nucleotide sequence ID" value="XM_064909535.1"/>
</dbReference>
<accession>A0ABR1FAU9</accession>
<sequence length="243" mass="27252">MTSETPILIGLSGPSSSGKSTLSRLLVQLFPHSFILHEDDFYKPESEIPVVNGVENWDCPEAIDFESLKRALAYIKENAKLPDDVPYKEDKNDLGTPPVTPDEATSIKEAVIGPDSILEKRLFCLVDGFLLYNDREVTAELDVRLLLRAPFEKLKERREARNGYATLEGFWVDPPGYFEDVVWPGYVKAHKGLFEDGHVDGNLTEDSIRQGIKAASSLDMHMKDLLAWALKEIESAVTKKESN</sequence>
<evidence type="ECO:0000313" key="2">
    <source>
        <dbReference type="Proteomes" id="UP001498771"/>
    </source>
</evidence>
<dbReference type="GeneID" id="90035047"/>
<reference evidence="1 2" key="1">
    <citation type="submission" date="2024-03" db="EMBL/GenBank/DDBJ databases">
        <title>Genome-scale model development and genomic sequencing of the oleaginous clade Lipomyces.</title>
        <authorList>
            <consortium name="Lawrence Berkeley National Laboratory"/>
            <person name="Czajka J.J."/>
            <person name="Han Y."/>
            <person name="Kim J."/>
            <person name="Mondo S.J."/>
            <person name="Hofstad B.A."/>
            <person name="Robles A."/>
            <person name="Haridas S."/>
            <person name="Riley R."/>
            <person name="LaButti K."/>
            <person name="Pangilinan J."/>
            <person name="Andreopoulos W."/>
            <person name="Lipzen A."/>
            <person name="Yan J."/>
            <person name="Wang M."/>
            <person name="Ng V."/>
            <person name="Grigoriev I.V."/>
            <person name="Spatafora J.W."/>
            <person name="Magnuson J.K."/>
            <person name="Baker S.E."/>
            <person name="Pomraning K.R."/>
        </authorList>
    </citation>
    <scope>NUCLEOTIDE SEQUENCE [LARGE SCALE GENOMIC DNA]</scope>
    <source>
        <strain evidence="1 2">Phaff 52-87</strain>
    </source>
</reference>
<keyword evidence="1" id="KW-0808">Transferase</keyword>
<keyword evidence="2" id="KW-1185">Reference proteome</keyword>
<dbReference type="PANTHER" id="PTHR10285">
    <property type="entry name" value="URIDINE KINASE"/>
    <property type="match status" value="1"/>
</dbReference>
<dbReference type="GO" id="GO:0016301">
    <property type="term" value="F:kinase activity"/>
    <property type="evidence" value="ECO:0007669"/>
    <property type="project" value="UniProtKB-KW"/>
</dbReference>
<dbReference type="EMBL" id="JBBJBU010000003">
    <property type="protein sequence ID" value="KAK7206178.1"/>
    <property type="molecule type" value="Genomic_DNA"/>
</dbReference>
<dbReference type="SUPFAM" id="SSF52540">
    <property type="entry name" value="P-loop containing nucleoside triphosphate hydrolases"/>
    <property type="match status" value="1"/>
</dbReference>
<comment type="caution">
    <text evidence="1">The sequence shown here is derived from an EMBL/GenBank/DDBJ whole genome shotgun (WGS) entry which is preliminary data.</text>
</comment>
<organism evidence="1 2">
    <name type="scientific">Myxozyma melibiosi</name>
    <dbReference type="NCBI Taxonomy" id="54550"/>
    <lineage>
        <taxon>Eukaryota</taxon>
        <taxon>Fungi</taxon>
        <taxon>Dikarya</taxon>
        <taxon>Ascomycota</taxon>
        <taxon>Saccharomycotina</taxon>
        <taxon>Lipomycetes</taxon>
        <taxon>Lipomycetales</taxon>
        <taxon>Lipomycetaceae</taxon>
        <taxon>Myxozyma</taxon>
    </lineage>
</organism>
<gene>
    <name evidence="1" type="ORF">BZA70DRAFT_126360</name>
</gene>
<dbReference type="CDD" id="cd02024">
    <property type="entry name" value="NRK1"/>
    <property type="match status" value="1"/>
</dbReference>